<comment type="subcellular location">
    <subcellularLocation>
        <location evidence="1">Mitochondrion matrix</location>
    </subcellularLocation>
</comment>
<accession>A0A9P4S380</accession>
<dbReference type="SUPFAM" id="SSF103025">
    <property type="entry name" value="Folate-binding domain"/>
    <property type="match status" value="1"/>
</dbReference>
<keyword evidence="2" id="KW-0809">Transit peptide</keyword>
<comment type="caution">
    <text evidence="7">The sequence shown here is derived from an EMBL/GenBank/DDBJ whole genome shotgun (WGS) entry which is preliminary data.</text>
</comment>
<feature type="region of interest" description="Disordered" evidence="6">
    <location>
        <begin position="301"/>
        <end position="322"/>
    </location>
</feature>
<dbReference type="InterPro" id="IPR017703">
    <property type="entry name" value="YgfZ/GCV_T_CS"/>
</dbReference>
<dbReference type="GO" id="GO:0016226">
    <property type="term" value="P:iron-sulfur cluster assembly"/>
    <property type="evidence" value="ECO:0007669"/>
    <property type="project" value="TreeGrafter"/>
</dbReference>
<dbReference type="AlphaFoldDB" id="A0A9P4S380"/>
<dbReference type="GO" id="GO:0005759">
    <property type="term" value="C:mitochondrial matrix"/>
    <property type="evidence" value="ECO:0007669"/>
    <property type="project" value="UniProtKB-SubCell"/>
</dbReference>
<dbReference type="EMBL" id="MU006109">
    <property type="protein sequence ID" value="KAF2835344.1"/>
    <property type="molecule type" value="Genomic_DNA"/>
</dbReference>
<dbReference type="PANTHER" id="PTHR22602">
    <property type="entry name" value="TRANSFERASE CAF17, MITOCHONDRIAL-RELATED"/>
    <property type="match status" value="1"/>
</dbReference>
<evidence type="ECO:0000256" key="4">
    <source>
        <dbReference type="ARBA" id="ARBA00093447"/>
    </source>
</evidence>
<keyword evidence="3" id="KW-0496">Mitochondrion</keyword>
<reference evidence="7" key="1">
    <citation type="journal article" date="2020" name="Stud. Mycol.">
        <title>101 Dothideomycetes genomes: a test case for predicting lifestyles and emergence of pathogens.</title>
        <authorList>
            <person name="Haridas S."/>
            <person name="Albert R."/>
            <person name="Binder M."/>
            <person name="Bloem J."/>
            <person name="Labutti K."/>
            <person name="Salamov A."/>
            <person name="Andreopoulos B."/>
            <person name="Baker S."/>
            <person name="Barry K."/>
            <person name="Bills G."/>
            <person name="Bluhm B."/>
            <person name="Cannon C."/>
            <person name="Castanera R."/>
            <person name="Culley D."/>
            <person name="Daum C."/>
            <person name="Ezra D."/>
            <person name="Gonzalez J."/>
            <person name="Henrissat B."/>
            <person name="Kuo A."/>
            <person name="Liang C."/>
            <person name="Lipzen A."/>
            <person name="Lutzoni F."/>
            <person name="Magnuson J."/>
            <person name="Mondo S."/>
            <person name="Nolan M."/>
            <person name="Ohm R."/>
            <person name="Pangilinan J."/>
            <person name="Park H.-J."/>
            <person name="Ramirez L."/>
            <person name="Alfaro M."/>
            <person name="Sun H."/>
            <person name="Tritt A."/>
            <person name="Yoshinaga Y."/>
            <person name="Zwiers L.-H."/>
            <person name="Turgeon B."/>
            <person name="Goodwin S."/>
            <person name="Spatafora J."/>
            <person name="Crous P."/>
            <person name="Grigoriev I."/>
        </authorList>
    </citation>
    <scope>NUCLEOTIDE SEQUENCE</scope>
    <source>
        <strain evidence="7">CBS 101060</strain>
    </source>
</reference>
<evidence type="ECO:0000256" key="1">
    <source>
        <dbReference type="ARBA" id="ARBA00004305"/>
    </source>
</evidence>
<evidence type="ECO:0000256" key="5">
    <source>
        <dbReference type="ARBA" id="ARBA00093637"/>
    </source>
</evidence>
<sequence length="426" mass="47795">MRVSRTIRRPDVFICARCKYRRTYSTAVNLPPAPPASGIAQLSDRRLISLSGIDAGKFLQGLTSNNVTAANPPRGWYSGFFTADGKVLYDTFVYRVGWSKKWKEWLGANNAGQEEYAYFIEVDAKEVAGLSKHLKRYKLRSKIDIRVIENDEWAIWAAWRKNVKEQAPIVDAAAAASTGTSPELEQQLAPSPQDDIILPDPRVPGFGDRLVLPADMSPKSLAPFEELDQTTIDSYTIRRYLTGIPEGQSEIPPATTLPLKLNMDYMSGIHFRKGCYVGQEKTHMTKFKGVSAERVLPVQLYPEPGSPEKQASPPNFQSYDPSWDNVINPPVNTVIKRTDADVKSRNSPGRWIAGIGNIGLAMCRLEMMTDVKLTVDSISTMWKPGTEFGMKWIENGGQEKTVRVKAFVPEWHKPHMGIREPPRRVQ</sequence>
<dbReference type="InterPro" id="IPR027266">
    <property type="entry name" value="TrmE/GcvT-like"/>
</dbReference>
<dbReference type="NCBIfam" id="TIGR03317">
    <property type="entry name" value="ygfZ_signature"/>
    <property type="match status" value="1"/>
</dbReference>
<dbReference type="OrthoDB" id="191995at2759"/>
<proteinExistence type="inferred from homology"/>
<evidence type="ECO:0000256" key="6">
    <source>
        <dbReference type="SAM" id="MobiDB-lite"/>
    </source>
</evidence>
<protein>
    <recommendedName>
        <fullName evidence="5">Iron-sulfur cluster assembly factor IBA57 homolog, mitochondrial</fullName>
    </recommendedName>
</protein>
<dbReference type="PANTHER" id="PTHR22602:SF0">
    <property type="entry name" value="TRANSFERASE CAF17, MITOCHONDRIAL-RELATED"/>
    <property type="match status" value="1"/>
</dbReference>
<dbReference type="Gene3D" id="3.30.1360.120">
    <property type="entry name" value="Probable tRNA modification gtpase trme, domain 1"/>
    <property type="match status" value="1"/>
</dbReference>
<name>A0A9P4S380_9PEZI</name>
<organism evidence="7 8">
    <name type="scientific">Patellaria atrata CBS 101060</name>
    <dbReference type="NCBI Taxonomy" id="1346257"/>
    <lineage>
        <taxon>Eukaryota</taxon>
        <taxon>Fungi</taxon>
        <taxon>Dikarya</taxon>
        <taxon>Ascomycota</taxon>
        <taxon>Pezizomycotina</taxon>
        <taxon>Dothideomycetes</taxon>
        <taxon>Dothideomycetes incertae sedis</taxon>
        <taxon>Patellariales</taxon>
        <taxon>Patellariaceae</taxon>
        <taxon>Patellaria</taxon>
    </lineage>
</organism>
<evidence type="ECO:0000313" key="7">
    <source>
        <dbReference type="EMBL" id="KAF2835344.1"/>
    </source>
</evidence>
<evidence type="ECO:0000313" key="8">
    <source>
        <dbReference type="Proteomes" id="UP000799429"/>
    </source>
</evidence>
<gene>
    <name evidence="7" type="ORF">M501DRAFT_1008547</name>
</gene>
<dbReference type="InterPro" id="IPR045179">
    <property type="entry name" value="YgfZ/GcvT"/>
</dbReference>
<comment type="similarity">
    <text evidence="4">Belongs to the GcvT family. CAF17/IBA57 subfamily.</text>
</comment>
<evidence type="ECO:0000256" key="2">
    <source>
        <dbReference type="ARBA" id="ARBA00022946"/>
    </source>
</evidence>
<evidence type="ECO:0000256" key="3">
    <source>
        <dbReference type="ARBA" id="ARBA00023128"/>
    </source>
</evidence>
<keyword evidence="8" id="KW-1185">Reference proteome</keyword>
<dbReference type="Proteomes" id="UP000799429">
    <property type="component" value="Unassembled WGS sequence"/>
</dbReference>